<dbReference type="OrthoDB" id="9811406at2"/>
<keyword evidence="4" id="KW-0813">Transport</keyword>
<evidence type="ECO:0000256" key="3">
    <source>
        <dbReference type="ARBA" id="ARBA00014962"/>
    </source>
</evidence>
<gene>
    <name evidence="12" type="ordered locus">DNO_0040</name>
</gene>
<dbReference type="GO" id="GO:0015031">
    <property type="term" value="P:protein transport"/>
    <property type="evidence" value="ECO:0007669"/>
    <property type="project" value="UniProtKB-KW"/>
</dbReference>
<dbReference type="EMBL" id="CP000513">
    <property type="protein sequence ID" value="ABQ13176.1"/>
    <property type="molecule type" value="Genomic_DNA"/>
</dbReference>
<reference evidence="12" key="1">
    <citation type="journal article" date="2007" name="Nat. Biotechnol.">
        <title>Genome sequence and identification of candidate vaccine antigens from the animal pathogen Dichelobacter nodosus.</title>
        <authorList>
            <person name="Myers G.S."/>
            <person name="Parker D."/>
            <person name="Al-Hasani K."/>
            <person name="Kennan R.M."/>
            <person name="Seemann T."/>
            <person name="Ren Q."/>
            <person name="Badger J.H."/>
            <person name="Selengut J.D."/>
            <person name="Deboy R.T."/>
            <person name="Tettelin H."/>
            <person name="Boyce J.D."/>
            <person name="McCarl V.P."/>
            <person name="Han X."/>
            <person name="Nelson W.C."/>
            <person name="Madupu R."/>
            <person name="Mohamoud Y."/>
            <person name="Holley T."/>
            <person name="Fedorova N."/>
            <person name="Khouri H."/>
            <person name="Bottomley S.P."/>
            <person name="Whittington R.J."/>
            <person name="Adler B."/>
            <person name="Songer J.G."/>
            <person name="Rood J.I."/>
            <person name="Paulsen I.T."/>
        </authorList>
    </citation>
    <scope>NUCLEOTIDE SEQUENCE [LARGE SCALE GENOMIC DNA]</scope>
    <source>
        <strain evidence="12">VCS1703A</strain>
    </source>
</reference>
<evidence type="ECO:0000256" key="4">
    <source>
        <dbReference type="ARBA" id="ARBA00022448"/>
    </source>
</evidence>
<dbReference type="STRING" id="246195.DNO_0040"/>
<evidence type="ECO:0000256" key="8">
    <source>
        <dbReference type="ARBA" id="ARBA00022989"/>
    </source>
</evidence>
<protein>
    <recommendedName>
        <fullName evidence="3">Sec translocon accessory complex subunit YajC</fullName>
    </recommendedName>
</protein>
<evidence type="ECO:0000256" key="2">
    <source>
        <dbReference type="ARBA" id="ARBA00006742"/>
    </source>
</evidence>
<keyword evidence="5" id="KW-1003">Cell membrane</keyword>
<dbReference type="InterPro" id="IPR003849">
    <property type="entry name" value="Preprotein_translocase_YajC"/>
</dbReference>
<dbReference type="NCBIfam" id="TIGR00739">
    <property type="entry name" value="yajC"/>
    <property type="match status" value="1"/>
</dbReference>
<keyword evidence="7" id="KW-0653">Protein transport</keyword>
<accession>A5EWX8</accession>
<keyword evidence="10 11" id="KW-0472">Membrane</keyword>
<evidence type="ECO:0000313" key="13">
    <source>
        <dbReference type="Proteomes" id="UP000000248"/>
    </source>
</evidence>
<dbReference type="SMART" id="SM01323">
    <property type="entry name" value="YajC"/>
    <property type="match status" value="1"/>
</dbReference>
<keyword evidence="8 11" id="KW-1133">Transmembrane helix</keyword>
<keyword evidence="13" id="KW-1185">Reference proteome</keyword>
<dbReference type="AlphaFoldDB" id="A5EWX8"/>
<evidence type="ECO:0000313" key="12">
    <source>
        <dbReference type="EMBL" id="ABQ13176.1"/>
    </source>
</evidence>
<dbReference type="KEGG" id="dno:DNO_0040"/>
<comment type="similarity">
    <text evidence="2">Belongs to the YajC family.</text>
</comment>
<comment type="subcellular location">
    <subcellularLocation>
        <location evidence="1">Cell membrane</location>
        <topology evidence="1">Single-pass membrane protein</topology>
    </subcellularLocation>
</comment>
<feature type="transmembrane region" description="Helical" evidence="11">
    <location>
        <begin position="22"/>
        <end position="40"/>
    </location>
</feature>
<dbReference type="HOGENOM" id="CLU_116157_2_1_6"/>
<dbReference type="GO" id="GO:0005886">
    <property type="term" value="C:plasma membrane"/>
    <property type="evidence" value="ECO:0007669"/>
    <property type="project" value="UniProtKB-SubCell"/>
</dbReference>
<dbReference type="Proteomes" id="UP000000248">
    <property type="component" value="Chromosome"/>
</dbReference>
<dbReference type="PANTHER" id="PTHR33909:SF1">
    <property type="entry name" value="SEC TRANSLOCON ACCESSORY COMPLEX SUBUNIT YAJC"/>
    <property type="match status" value="1"/>
</dbReference>
<dbReference type="PANTHER" id="PTHR33909">
    <property type="entry name" value="SEC TRANSLOCON ACCESSORY COMPLEX SUBUNIT YAJC"/>
    <property type="match status" value="1"/>
</dbReference>
<sequence>MFLISQAYAQSAPAQANASGSGVQFIFIAIMFAVIWYLILRPQQKRAKEHRNMLEALKKGDEVMTNGGLMGRVIAFNDQAIDIEIAKGIIVRLQKGFIVQTLPKGSLKADLTSPAVEEKEVKETKDSKEEKIIS</sequence>
<name>A5EWX8_DICNV</name>
<evidence type="ECO:0000256" key="6">
    <source>
        <dbReference type="ARBA" id="ARBA00022692"/>
    </source>
</evidence>
<evidence type="ECO:0000256" key="11">
    <source>
        <dbReference type="SAM" id="Phobius"/>
    </source>
</evidence>
<evidence type="ECO:0000256" key="7">
    <source>
        <dbReference type="ARBA" id="ARBA00022927"/>
    </source>
</evidence>
<dbReference type="eggNOG" id="COG1862">
    <property type="taxonomic scope" value="Bacteria"/>
</dbReference>
<organism evidence="12 13">
    <name type="scientific">Dichelobacter nodosus (strain VCS1703A)</name>
    <dbReference type="NCBI Taxonomy" id="246195"/>
    <lineage>
        <taxon>Bacteria</taxon>
        <taxon>Pseudomonadati</taxon>
        <taxon>Pseudomonadota</taxon>
        <taxon>Gammaproteobacteria</taxon>
        <taxon>Cardiobacteriales</taxon>
        <taxon>Cardiobacteriaceae</taxon>
        <taxon>Dichelobacter</taxon>
    </lineage>
</organism>
<dbReference type="PRINTS" id="PR01853">
    <property type="entry name" value="YAJCTRNLCASE"/>
</dbReference>
<dbReference type="RefSeq" id="WP_011927798.1">
    <property type="nucleotide sequence ID" value="NC_009446.1"/>
</dbReference>
<proteinExistence type="inferred from homology"/>
<evidence type="ECO:0000256" key="9">
    <source>
        <dbReference type="ARBA" id="ARBA00023010"/>
    </source>
</evidence>
<evidence type="ECO:0000256" key="10">
    <source>
        <dbReference type="ARBA" id="ARBA00023136"/>
    </source>
</evidence>
<dbReference type="Pfam" id="PF02699">
    <property type="entry name" value="YajC"/>
    <property type="match status" value="1"/>
</dbReference>
<evidence type="ECO:0000256" key="1">
    <source>
        <dbReference type="ARBA" id="ARBA00004162"/>
    </source>
</evidence>
<keyword evidence="6 11" id="KW-0812">Transmembrane</keyword>
<evidence type="ECO:0000256" key="5">
    <source>
        <dbReference type="ARBA" id="ARBA00022475"/>
    </source>
</evidence>
<keyword evidence="9" id="KW-0811">Translocation</keyword>